<name>A0A9P5PJT3_9AGAR</name>
<dbReference type="InterPro" id="IPR035396">
    <property type="entry name" value="Bac_rhamnosid6H"/>
</dbReference>
<dbReference type="InterPro" id="IPR008928">
    <property type="entry name" value="6-hairpin_glycosidase_sf"/>
</dbReference>
<sequence>MLSSIIVYILALGNLVLALAPPGPWDAFNFAPKTRTVYATSIRHVEPTVSGSQNLLLSSGSATFDGQGSWVTLDFGKEVGGWISLNFDSVESTSSISLAFTESPLFINPLLSDDSTTSISTMNYDGVLAVPAPLSTGFWTQPTFSLRGGFRFLTIASTSAAPVSISNISCEIEFMPHVEDMTAYTGYFFAKDNDFDDPDFLTRLWYAGAYTVQTDTVPVNTGRQFPFQPQGHWANNATLGIASPIIVDGAKRDRTVWPGDMGIAVPTQFVSTFDLLPTRNALSTMLSNINPQTGALSESGPPLNQLGSDTYHCWTLIGSYNYYLFSGDDEWLSTIWKNYTLAMAFIEGKVDSTGLMDVTGLRDWARLGQGGHNAEANAILYRLLTTASLLATYANDTELSIAWSKNATALKTAFNEALWVPEVGLYRDNTSTTLTPQDANSFAILFNVTMNQSQAEMISEGLTRNWVDLGPVPPELPDNISPFISGFELQAHFVAGNDSRAFDLLHREWGYILTTNISVQSTLLEGLTANGSLYYRFSDGYDDDASYTSHAHGWSSGPTSALTFYVAGLTVTTPQGRNWALAPHVGGPIDGAQGGFTTALGWYGVIWELGDDGSSLSLNLTTPVGTQGGAFNRLNLTFNRMLSSILLFVSTLLGTGNFAWALAPPGPWDAFNFAPKTRTVYATSIRHVEPTVSGSENLLLSTGNATFDGKGSWVTLDFGKEVGGWISLNFDSVESTSSISLAYTESPLFISPVLSDDSSFPVATMDYDGVLAVPAPLSTGLWTQPTFSLRGGFRFLTIASTSAAPVTISNVSCEIEFMPHVEDMTAYTGYFYAKDNVWYAGAYTVQTDTVPVNTGRQVPIVSQGHWANNATLGIASPIIVDGAKRDRAVWPGDMGIAVPTQFVSTFDLLPTRNALSTMLSKINPETGALPESGPPLSQLGSDTYHCWTLIGSYNYYLYTGDDEWLSTIWENYTLAMAFIEGKVDSSGLLNVTGLRDWGRLGQGGHNAEANAILYKLLTTASLLATYANETELSTAWSRNATALKTVFNQAFWVPEVGLYRDNTSTTLTPQDANSFAVLFNVTMNQSQAEMVSEGLTHNWVELGPVPPEIPDTISPFISGFELQAHFVAGNDSRAFDLLHREWGYILTTNISVQSTLLEGFTANGSLFYRYNDGYFDDASYTSHAHGWSSGPTSALTFYVAGLTITTPQGRNWALAPHVGGSTDSAQGGFTTALGWYGVSWELGNGGSKLSLDLTTPKGTQGMFTVPKEISGTVKVNGTTVRGDGRTIELDGGVVRITVD</sequence>
<evidence type="ECO:0000256" key="1">
    <source>
        <dbReference type="SAM" id="SignalP"/>
    </source>
</evidence>
<comment type="caution">
    <text evidence="4">The sequence shown here is derived from an EMBL/GenBank/DDBJ whole genome shotgun (WGS) entry which is preliminary data.</text>
</comment>
<feature type="chain" id="PRO_5040470309" evidence="1">
    <location>
        <begin position="19"/>
        <end position="1299"/>
    </location>
</feature>
<dbReference type="GO" id="GO:0005975">
    <property type="term" value="P:carbohydrate metabolic process"/>
    <property type="evidence" value="ECO:0007669"/>
    <property type="project" value="InterPro"/>
</dbReference>
<reference evidence="4" key="1">
    <citation type="submission" date="2020-11" db="EMBL/GenBank/DDBJ databases">
        <authorList>
            <consortium name="DOE Joint Genome Institute"/>
            <person name="Ahrendt S."/>
            <person name="Riley R."/>
            <person name="Andreopoulos W."/>
            <person name="Labutti K."/>
            <person name="Pangilinan J."/>
            <person name="Ruiz-Duenas F.J."/>
            <person name="Barrasa J.M."/>
            <person name="Sanchez-Garcia M."/>
            <person name="Camarero S."/>
            <person name="Miyauchi S."/>
            <person name="Serrano A."/>
            <person name="Linde D."/>
            <person name="Babiker R."/>
            <person name="Drula E."/>
            <person name="Ayuso-Fernandez I."/>
            <person name="Pacheco R."/>
            <person name="Padilla G."/>
            <person name="Ferreira P."/>
            <person name="Barriuso J."/>
            <person name="Kellner H."/>
            <person name="Castanera R."/>
            <person name="Alfaro M."/>
            <person name="Ramirez L."/>
            <person name="Pisabarro A.G."/>
            <person name="Kuo A."/>
            <person name="Tritt A."/>
            <person name="Lipzen A."/>
            <person name="He G."/>
            <person name="Yan M."/>
            <person name="Ng V."/>
            <person name="Cullen D."/>
            <person name="Martin F."/>
            <person name="Rosso M.-N."/>
            <person name="Henrissat B."/>
            <person name="Hibbett D."/>
            <person name="Martinez A.T."/>
            <person name="Grigoriev I.V."/>
        </authorList>
    </citation>
    <scope>NUCLEOTIDE SEQUENCE</scope>
    <source>
        <strain evidence="4">AH 40177</strain>
    </source>
</reference>
<evidence type="ECO:0000313" key="4">
    <source>
        <dbReference type="EMBL" id="KAF9065183.1"/>
    </source>
</evidence>
<evidence type="ECO:0000259" key="3">
    <source>
        <dbReference type="Pfam" id="PF17390"/>
    </source>
</evidence>
<dbReference type="Gene3D" id="1.50.10.10">
    <property type="match status" value="2"/>
</dbReference>
<evidence type="ECO:0000313" key="5">
    <source>
        <dbReference type="Proteomes" id="UP000772434"/>
    </source>
</evidence>
<dbReference type="InterPro" id="IPR035398">
    <property type="entry name" value="Bac_rhamnosid_C"/>
</dbReference>
<keyword evidence="1" id="KW-0732">Signal</keyword>
<keyword evidence="4" id="KW-0326">Glycosidase</keyword>
<dbReference type="EMBL" id="JADNRY010000108">
    <property type="protein sequence ID" value="KAF9065183.1"/>
    <property type="molecule type" value="Genomic_DNA"/>
</dbReference>
<keyword evidence="5" id="KW-1185">Reference proteome</keyword>
<dbReference type="PANTHER" id="PTHR34987:SF5">
    <property type="entry name" value="ALPHA-RHAMNOSIDASE"/>
    <property type="match status" value="1"/>
</dbReference>
<feature type="domain" description="Alpha-L-rhamnosidase six-hairpin glycosidase" evidence="2">
    <location>
        <begin position="244"/>
        <end position="462"/>
    </location>
</feature>
<keyword evidence="4" id="KW-0378">Hydrolase</keyword>
<dbReference type="Proteomes" id="UP000772434">
    <property type="component" value="Unassembled WGS sequence"/>
</dbReference>
<proteinExistence type="predicted"/>
<organism evidence="4 5">
    <name type="scientific">Rhodocollybia butyracea</name>
    <dbReference type="NCBI Taxonomy" id="206335"/>
    <lineage>
        <taxon>Eukaryota</taxon>
        <taxon>Fungi</taxon>
        <taxon>Dikarya</taxon>
        <taxon>Basidiomycota</taxon>
        <taxon>Agaricomycotina</taxon>
        <taxon>Agaricomycetes</taxon>
        <taxon>Agaricomycetidae</taxon>
        <taxon>Agaricales</taxon>
        <taxon>Marasmiineae</taxon>
        <taxon>Omphalotaceae</taxon>
        <taxon>Rhodocollybia</taxon>
    </lineage>
</organism>
<dbReference type="Pfam" id="PF17389">
    <property type="entry name" value="Bac_rhamnosid6H"/>
    <property type="match status" value="2"/>
</dbReference>
<protein>
    <submittedName>
        <fullName evidence="4">Six-hairpin glycosidase-like protein</fullName>
    </submittedName>
</protein>
<dbReference type="Pfam" id="PF17390">
    <property type="entry name" value="Bac_rhamnosid_C"/>
    <property type="match status" value="1"/>
</dbReference>
<dbReference type="GO" id="GO:0016798">
    <property type="term" value="F:hydrolase activity, acting on glycosyl bonds"/>
    <property type="evidence" value="ECO:0007669"/>
    <property type="project" value="UniProtKB-KW"/>
</dbReference>
<evidence type="ECO:0000259" key="2">
    <source>
        <dbReference type="Pfam" id="PF17389"/>
    </source>
</evidence>
<dbReference type="OrthoDB" id="10036721at2759"/>
<feature type="domain" description="Alpha-L-rhamnosidase six-hairpin glycosidase" evidence="2">
    <location>
        <begin position="877"/>
        <end position="1097"/>
    </location>
</feature>
<feature type="domain" description="Alpha-L-rhamnosidase C-terminal" evidence="3">
    <location>
        <begin position="1210"/>
        <end position="1274"/>
    </location>
</feature>
<dbReference type="PANTHER" id="PTHR34987">
    <property type="entry name" value="C, PUTATIVE (AFU_ORTHOLOGUE AFUA_3G02880)-RELATED"/>
    <property type="match status" value="1"/>
</dbReference>
<feature type="signal peptide" evidence="1">
    <location>
        <begin position="1"/>
        <end position="18"/>
    </location>
</feature>
<accession>A0A9P5PJT3</accession>
<dbReference type="Gene3D" id="2.60.420.10">
    <property type="entry name" value="Maltose phosphorylase, domain 3"/>
    <property type="match status" value="2"/>
</dbReference>
<dbReference type="InterPro" id="IPR012341">
    <property type="entry name" value="6hp_glycosidase-like_sf"/>
</dbReference>
<dbReference type="SUPFAM" id="SSF48208">
    <property type="entry name" value="Six-hairpin glycosidases"/>
    <property type="match status" value="2"/>
</dbReference>
<gene>
    <name evidence="4" type="ORF">BDP27DRAFT_1450385</name>
</gene>